<evidence type="ECO:0000313" key="1">
    <source>
        <dbReference type="EMBL" id="NEK53585.1"/>
    </source>
</evidence>
<comment type="caution">
    <text evidence="1">The sequence shown here is derived from an EMBL/GenBank/DDBJ whole genome shotgun (WGS) entry which is preliminary data.</text>
</comment>
<reference evidence="1 2" key="1">
    <citation type="submission" date="2020-01" db="EMBL/GenBank/DDBJ databases">
        <title>Rhizobium genotypes associated with high levels of biological nitrogen fixation by grain legumes in a temperate-maritime cropping system.</title>
        <authorList>
            <person name="Maluk M."/>
            <person name="Francesc Ferrando Molina F."/>
            <person name="Lopez Del Egido L."/>
            <person name="Lafos M."/>
            <person name="Langarica-Fuentes A."/>
            <person name="Gebre Yohannes G."/>
            <person name="Young M.W."/>
            <person name="Martin P."/>
            <person name="Gantlett R."/>
            <person name="Kenicer G."/>
            <person name="Hawes C."/>
            <person name="Begg G.S."/>
            <person name="Quilliam R.S."/>
            <person name="Squire G.R."/>
            <person name="Poole P.S."/>
            <person name="Young P.W."/>
            <person name="Iannetta P.M."/>
            <person name="James E.K."/>
        </authorList>
    </citation>
    <scope>NUCLEOTIDE SEQUENCE [LARGE SCALE GENOMIC DNA]</scope>
    <source>
        <strain evidence="1 2">JHI944</strain>
    </source>
</reference>
<protein>
    <submittedName>
        <fullName evidence="1">Uncharacterized protein</fullName>
    </submittedName>
</protein>
<sequence length="121" mass="13486">MTTSAIRAVENSEAFTIYLDNLEEPYSLRHDEHFPAFDGPGYEEVIEFDEPEEWDEVEFVFDGCPDGYVIVVFRLKGRPVLCLLYGPGGFVAHFGSISEARNAVRAQVESKPSSGSYGSKV</sequence>
<organism evidence="1 2">
    <name type="scientific">Rhizobium leguminosarum</name>
    <dbReference type="NCBI Taxonomy" id="384"/>
    <lineage>
        <taxon>Bacteria</taxon>
        <taxon>Pseudomonadati</taxon>
        <taxon>Pseudomonadota</taxon>
        <taxon>Alphaproteobacteria</taxon>
        <taxon>Hyphomicrobiales</taxon>
        <taxon>Rhizobiaceae</taxon>
        <taxon>Rhizobium/Agrobacterium group</taxon>
        <taxon>Rhizobium</taxon>
    </lineage>
</organism>
<dbReference type="RefSeq" id="WP_164000235.1">
    <property type="nucleotide sequence ID" value="NZ_JARXWA010000007.1"/>
</dbReference>
<evidence type="ECO:0000313" key="2">
    <source>
        <dbReference type="Proteomes" id="UP000471409"/>
    </source>
</evidence>
<proteinExistence type="predicted"/>
<dbReference type="EMBL" id="WXXP01000015">
    <property type="protein sequence ID" value="NEK53585.1"/>
    <property type="molecule type" value="Genomic_DNA"/>
</dbReference>
<dbReference type="AlphaFoldDB" id="A0A6P0DPR1"/>
<accession>A0A6P0DPR1</accession>
<dbReference type="Proteomes" id="UP000471409">
    <property type="component" value="Unassembled WGS sequence"/>
</dbReference>
<name>A0A6P0DPR1_RHILE</name>
<gene>
    <name evidence="1" type="ORF">GUK36_29705</name>
</gene>